<accession>A0ACB8SB87</accession>
<dbReference type="Proteomes" id="UP000814033">
    <property type="component" value="Unassembled WGS sequence"/>
</dbReference>
<keyword evidence="2" id="KW-1185">Reference proteome</keyword>
<name>A0ACB8SB87_9AGAM</name>
<organism evidence="1 2">
    <name type="scientific">Auriscalpium vulgare</name>
    <dbReference type="NCBI Taxonomy" id="40419"/>
    <lineage>
        <taxon>Eukaryota</taxon>
        <taxon>Fungi</taxon>
        <taxon>Dikarya</taxon>
        <taxon>Basidiomycota</taxon>
        <taxon>Agaricomycotina</taxon>
        <taxon>Agaricomycetes</taxon>
        <taxon>Russulales</taxon>
        <taxon>Auriscalpiaceae</taxon>
        <taxon>Auriscalpium</taxon>
    </lineage>
</organism>
<proteinExistence type="predicted"/>
<gene>
    <name evidence="1" type="ORF">FA95DRAFT_1578978</name>
</gene>
<dbReference type="EMBL" id="MU275838">
    <property type="protein sequence ID" value="KAI0053859.1"/>
    <property type="molecule type" value="Genomic_DNA"/>
</dbReference>
<evidence type="ECO:0000313" key="2">
    <source>
        <dbReference type="Proteomes" id="UP000814033"/>
    </source>
</evidence>
<evidence type="ECO:0000313" key="1">
    <source>
        <dbReference type="EMBL" id="KAI0053859.1"/>
    </source>
</evidence>
<comment type="caution">
    <text evidence="1">The sequence shown here is derived from an EMBL/GenBank/DDBJ whole genome shotgun (WGS) entry which is preliminary data.</text>
</comment>
<sequence length="438" mass="48177">MLFSILSFILYACVHCLHRRNTTTQKEPIPDLGLPEGVLRTWAQYAPYMPVARYPPPPLGCALQRHGARWPTKSAGEDYKAAVDKLQSVEEYHDENLDFLKDFKWDFDSDALLPFGADQSYAAGSAAFDRYSHLVGKENVPFIRTAGSTRVVDSASNWTAGFVGASDNTIKAEVNLVIPESGNITLDDSMCPNAGDGDAESDKWLAIYAPPITARLNAGAPGANLTDDDTHNLMTLCPFHSLIERAASPFCALFTNEEFEAYEYFADINKFYGNGYGQELGPVQGVGYVNELLARLTGQPVQDHTQTNRTLDSSPDTFPLDRSFYADFSHDNAMVGIYSALGLFQEPSPLDPKAPDASRKWIVSDMVPFSARMIVEKVECVQHLPAPRKIFVRLLVDDAIQPLKFCGGSNGMCTLSAFVLSQGYARSDGDGDFEKCFA</sequence>
<protein>
    <submittedName>
        <fullName evidence="1">Acid phosphatase</fullName>
    </submittedName>
</protein>
<reference evidence="1" key="2">
    <citation type="journal article" date="2022" name="New Phytol.">
        <title>Evolutionary transition to the ectomycorrhizal habit in the genomes of a hyperdiverse lineage of mushroom-forming fungi.</title>
        <authorList>
            <person name="Looney B."/>
            <person name="Miyauchi S."/>
            <person name="Morin E."/>
            <person name="Drula E."/>
            <person name="Courty P.E."/>
            <person name="Kohler A."/>
            <person name="Kuo A."/>
            <person name="LaButti K."/>
            <person name="Pangilinan J."/>
            <person name="Lipzen A."/>
            <person name="Riley R."/>
            <person name="Andreopoulos W."/>
            <person name="He G."/>
            <person name="Johnson J."/>
            <person name="Nolan M."/>
            <person name="Tritt A."/>
            <person name="Barry K.W."/>
            <person name="Grigoriev I.V."/>
            <person name="Nagy L.G."/>
            <person name="Hibbett D."/>
            <person name="Henrissat B."/>
            <person name="Matheny P.B."/>
            <person name="Labbe J."/>
            <person name="Martin F.M."/>
        </authorList>
    </citation>
    <scope>NUCLEOTIDE SEQUENCE</scope>
    <source>
        <strain evidence="1">FP105234-sp</strain>
    </source>
</reference>
<reference evidence="1" key="1">
    <citation type="submission" date="2021-02" db="EMBL/GenBank/DDBJ databases">
        <authorList>
            <consortium name="DOE Joint Genome Institute"/>
            <person name="Ahrendt S."/>
            <person name="Looney B.P."/>
            <person name="Miyauchi S."/>
            <person name="Morin E."/>
            <person name="Drula E."/>
            <person name="Courty P.E."/>
            <person name="Chicoki N."/>
            <person name="Fauchery L."/>
            <person name="Kohler A."/>
            <person name="Kuo A."/>
            <person name="Labutti K."/>
            <person name="Pangilinan J."/>
            <person name="Lipzen A."/>
            <person name="Riley R."/>
            <person name="Andreopoulos W."/>
            <person name="He G."/>
            <person name="Johnson J."/>
            <person name="Barry K.W."/>
            <person name="Grigoriev I.V."/>
            <person name="Nagy L."/>
            <person name="Hibbett D."/>
            <person name="Henrissat B."/>
            <person name="Matheny P.B."/>
            <person name="Labbe J."/>
            <person name="Martin F."/>
        </authorList>
    </citation>
    <scope>NUCLEOTIDE SEQUENCE</scope>
    <source>
        <strain evidence="1">FP105234-sp</strain>
    </source>
</reference>